<proteinExistence type="predicted"/>
<gene>
    <name evidence="2" type="ORF">DIT97_07640</name>
</gene>
<organism evidence="2 3">
    <name type="scientific">Gimesia maris</name>
    <dbReference type="NCBI Taxonomy" id="122"/>
    <lineage>
        <taxon>Bacteria</taxon>
        <taxon>Pseudomonadati</taxon>
        <taxon>Planctomycetota</taxon>
        <taxon>Planctomycetia</taxon>
        <taxon>Planctomycetales</taxon>
        <taxon>Planctomycetaceae</taxon>
        <taxon>Gimesia</taxon>
    </lineage>
</organism>
<keyword evidence="1" id="KW-1133">Transmembrane helix</keyword>
<evidence type="ECO:0000256" key="1">
    <source>
        <dbReference type="SAM" id="Phobius"/>
    </source>
</evidence>
<accession>A0A3D3R255</accession>
<name>A0A3D3R255_9PLAN</name>
<dbReference type="AlphaFoldDB" id="A0A3D3R255"/>
<sequence length="70" mass="7665">MKTLFIAPETHPLPIALSFGTPFGMIRCHRRYASKRFMISLGVTGVILYASMPIILYLVVVAASGARGVR</sequence>
<reference evidence="2 3" key="1">
    <citation type="journal article" date="2018" name="Nat. Biotechnol.">
        <title>A standardized bacterial taxonomy based on genome phylogeny substantially revises the tree of life.</title>
        <authorList>
            <person name="Parks D.H."/>
            <person name="Chuvochina M."/>
            <person name="Waite D.W."/>
            <person name="Rinke C."/>
            <person name="Skarshewski A."/>
            <person name="Chaumeil P.A."/>
            <person name="Hugenholtz P."/>
        </authorList>
    </citation>
    <scope>NUCLEOTIDE SEQUENCE [LARGE SCALE GENOMIC DNA]</scope>
    <source>
        <strain evidence="2">UBA9375</strain>
    </source>
</reference>
<evidence type="ECO:0000313" key="3">
    <source>
        <dbReference type="Proteomes" id="UP000263642"/>
    </source>
</evidence>
<dbReference type="Proteomes" id="UP000263642">
    <property type="component" value="Unassembled WGS sequence"/>
</dbReference>
<evidence type="ECO:0000313" key="2">
    <source>
        <dbReference type="EMBL" id="HCO22921.1"/>
    </source>
</evidence>
<dbReference type="EMBL" id="DQAY01000047">
    <property type="protein sequence ID" value="HCO22921.1"/>
    <property type="molecule type" value="Genomic_DNA"/>
</dbReference>
<keyword evidence="1" id="KW-0472">Membrane</keyword>
<feature type="transmembrane region" description="Helical" evidence="1">
    <location>
        <begin position="37"/>
        <end position="60"/>
    </location>
</feature>
<keyword evidence="1" id="KW-0812">Transmembrane</keyword>
<protein>
    <submittedName>
        <fullName evidence="2">Uncharacterized protein</fullName>
    </submittedName>
</protein>
<comment type="caution">
    <text evidence="2">The sequence shown here is derived from an EMBL/GenBank/DDBJ whole genome shotgun (WGS) entry which is preliminary data.</text>
</comment>